<keyword evidence="4 10" id="KW-0479">Metal-binding</keyword>
<feature type="transmembrane region" description="Helical" evidence="10">
    <location>
        <begin position="405"/>
        <end position="430"/>
    </location>
</feature>
<dbReference type="PANTHER" id="PTHR48085">
    <property type="entry name" value="CADMIUM/ZINC-TRANSPORTING ATPASE HMA2-RELATED"/>
    <property type="match status" value="1"/>
</dbReference>
<dbReference type="PROSITE" id="PS00154">
    <property type="entry name" value="ATPASE_E1_E2"/>
    <property type="match status" value="1"/>
</dbReference>
<dbReference type="InterPro" id="IPR006121">
    <property type="entry name" value="HMA_dom"/>
</dbReference>
<evidence type="ECO:0000256" key="4">
    <source>
        <dbReference type="ARBA" id="ARBA00022723"/>
    </source>
</evidence>
<dbReference type="InterPro" id="IPR023298">
    <property type="entry name" value="ATPase_P-typ_TM_dom_sf"/>
</dbReference>
<gene>
    <name evidence="12" type="primary">zntA_1</name>
    <name evidence="12" type="ORF">Mlute_01440</name>
</gene>
<evidence type="ECO:0000313" key="13">
    <source>
        <dbReference type="Proteomes" id="UP000265800"/>
    </source>
</evidence>
<dbReference type="Proteomes" id="UP000265800">
    <property type="component" value="Unassembled WGS sequence"/>
</dbReference>
<name>A0A399EQM0_9DEIN</name>
<dbReference type="NCBIfam" id="TIGR01525">
    <property type="entry name" value="ATPase-IB_hvy"/>
    <property type="match status" value="1"/>
</dbReference>
<dbReference type="InterPro" id="IPR036412">
    <property type="entry name" value="HAD-like_sf"/>
</dbReference>
<dbReference type="Gene3D" id="3.30.70.100">
    <property type="match status" value="1"/>
</dbReference>
<dbReference type="InterPro" id="IPR008250">
    <property type="entry name" value="ATPase_P-typ_transduc_dom_A_sf"/>
</dbReference>
<dbReference type="Pfam" id="PF00403">
    <property type="entry name" value="HMA"/>
    <property type="match status" value="1"/>
</dbReference>
<dbReference type="InterPro" id="IPR044492">
    <property type="entry name" value="P_typ_ATPase_HD_dom"/>
</dbReference>
<dbReference type="InterPro" id="IPR023214">
    <property type="entry name" value="HAD_sf"/>
</dbReference>
<organism evidence="12 13">
    <name type="scientific">Meiothermus luteus</name>
    <dbReference type="NCBI Taxonomy" id="2026184"/>
    <lineage>
        <taxon>Bacteria</taxon>
        <taxon>Thermotogati</taxon>
        <taxon>Deinococcota</taxon>
        <taxon>Deinococci</taxon>
        <taxon>Thermales</taxon>
        <taxon>Thermaceae</taxon>
        <taxon>Meiothermus</taxon>
    </lineage>
</organism>
<protein>
    <submittedName>
        <fullName evidence="12">Lead, cadmium, zinc and mercury-transporting ATPase</fullName>
        <ecNumber evidence="12">3.6.3.3</ecNumber>
    </submittedName>
</protein>
<evidence type="ECO:0000259" key="11">
    <source>
        <dbReference type="PROSITE" id="PS50846"/>
    </source>
</evidence>
<dbReference type="GO" id="GO:0016887">
    <property type="term" value="F:ATP hydrolysis activity"/>
    <property type="evidence" value="ECO:0007669"/>
    <property type="project" value="InterPro"/>
</dbReference>
<keyword evidence="9 10" id="KW-0472">Membrane</keyword>
<evidence type="ECO:0000256" key="2">
    <source>
        <dbReference type="ARBA" id="ARBA00006024"/>
    </source>
</evidence>
<accession>A0A399EQM0</accession>
<dbReference type="Gene3D" id="3.40.50.1000">
    <property type="entry name" value="HAD superfamily/HAD-like"/>
    <property type="match status" value="1"/>
</dbReference>
<keyword evidence="12" id="KW-0378">Hydrolase</keyword>
<feature type="transmembrane region" description="Helical" evidence="10">
    <location>
        <begin position="374"/>
        <end position="393"/>
    </location>
</feature>
<dbReference type="GO" id="GO:0019829">
    <property type="term" value="F:ATPase-coupled monoatomic cation transmembrane transporter activity"/>
    <property type="evidence" value="ECO:0007669"/>
    <property type="project" value="InterPro"/>
</dbReference>
<keyword evidence="3 10" id="KW-0812">Transmembrane</keyword>
<dbReference type="SFLD" id="SFLDF00027">
    <property type="entry name" value="p-type_atpase"/>
    <property type="match status" value="1"/>
</dbReference>
<dbReference type="EC" id="3.6.3.3" evidence="12"/>
<evidence type="ECO:0000256" key="9">
    <source>
        <dbReference type="ARBA" id="ARBA00023136"/>
    </source>
</evidence>
<dbReference type="GO" id="GO:0005886">
    <property type="term" value="C:plasma membrane"/>
    <property type="evidence" value="ECO:0007669"/>
    <property type="project" value="UniProtKB-SubCell"/>
</dbReference>
<keyword evidence="7" id="KW-1278">Translocase</keyword>
<dbReference type="SUPFAM" id="SSF56784">
    <property type="entry name" value="HAD-like"/>
    <property type="match status" value="1"/>
</dbReference>
<evidence type="ECO:0000256" key="8">
    <source>
        <dbReference type="ARBA" id="ARBA00022989"/>
    </source>
</evidence>
<dbReference type="InterPro" id="IPR051014">
    <property type="entry name" value="Cation_Transport_ATPase_IB"/>
</dbReference>
<dbReference type="Pfam" id="PF00122">
    <property type="entry name" value="E1-E2_ATPase"/>
    <property type="match status" value="1"/>
</dbReference>
<dbReference type="InterPro" id="IPR036163">
    <property type="entry name" value="HMA_dom_sf"/>
</dbReference>
<feature type="domain" description="HMA" evidence="11">
    <location>
        <begin position="68"/>
        <end position="134"/>
    </location>
</feature>
<dbReference type="SUPFAM" id="SSF81653">
    <property type="entry name" value="Calcium ATPase, transduction domain A"/>
    <property type="match status" value="1"/>
</dbReference>
<dbReference type="PRINTS" id="PR00119">
    <property type="entry name" value="CATATPASE"/>
</dbReference>
<dbReference type="EMBL" id="QWKZ01000039">
    <property type="protein sequence ID" value="RIH85853.1"/>
    <property type="molecule type" value="Genomic_DNA"/>
</dbReference>
<dbReference type="SUPFAM" id="SSF81665">
    <property type="entry name" value="Calcium ATPase, transmembrane domain M"/>
    <property type="match status" value="1"/>
</dbReference>
<dbReference type="InterPro" id="IPR018303">
    <property type="entry name" value="ATPase_P-typ_P_site"/>
</dbReference>
<evidence type="ECO:0000256" key="6">
    <source>
        <dbReference type="ARBA" id="ARBA00022840"/>
    </source>
</evidence>
<keyword evidence="10" id="KW-1003">Cell membrane</keyword>
<evidence type="ECO:0000256" key="3">
    <source>
        <dbReference type="ARBA" id="ARBA00022692"/>
    </source>
</evidence>
<dbReference type="PROSITE" id="PS50846">
    <property type="entry name" value="HMA_2"/>
    <property type="match status" value="1"/>
</dbReference>
<dbReference type="CDD" id="cd00371">
    <property type="entry name" value="HMA"/>
    <property type="match status" value="1"/>
</dbReference>
<dbReference type="FunFam" id="2.70.150.10:FF:000002">
    <property type="entry name" value="Copper-transporting ATPase 1, putative"/>
    <property type="match status" value="1"/>
</dbReference>
<dbReference type="AlphaFoldDB" id="A0A399EQM0"/>
<dbReference type="SFLD" id="SFLDS00003">
    <property type="entry name" value="Haloacid_Dehalogenase"/>
    <property type="match status" value="1"/>
</dbReference>
<evidence type="ECO:0000256" key="5">
    <source>
        <dbReference type="ARBA" id="ARBA00022741"/>
    </source>
</evidence>
<dbReference type="PRINTS" id="PR00941">
    <property type="entry name" value="CDATPASE"/>
</dbReference>
<evidence type="ECO:0000256" key="10">
    <source>
        <dbReference type="RuleBase" id="RU362081"/>
    </source>
</evidence>
<dbReference type="Gene3D" id="3.40.1110.10">
    <property type="entry name" value="Calcium-transporting ATPase, cytoplasmic domain N"/>
    <property type="match status" value="1"/>
</dbReference>
<comment type="similarity">
    <text evidence="2 10">Belongs to the cation transport ATPase (P-type) (TC 3.A.3) family. Type IB subfamily.</text>
</comment>
<dbReference type="InterPro" id="IPR023299">
    <property type="entry name" value="ATPase_P-typ_cyto_dom_N"/>
</dbReference>
<comment type="caution">
    <text evidence="12">The sequence shown here is derived from an EMBL/GenBank/DDBJ whole genome shotgun (WGS) entry which is preliminary data.</text>
</comment>
<dbReference type="NCBIfam" id="TIGR01494">
    <property type="entry name" value="ATPase_P-type"/>
    <property type="match status" value="1"/>
</dbReference>
<dbReference type="InterPro" id="IPR059000">
    <property type="entry name" value="ATPase_P-type_domA"/>
</dbReference>
<sequence length="760" mass="79411">MRFSFPIRETLPSAESCSECQSLLRSALLGLPGVREVFLEGGAVHLEAAQNPGPRLSEAIQQVRAVHTHQTFQIEGLDCASCARAVEGAADRIPGVRLLELNPLAGRVELAYNPRQSALQAFQRSVERLGYTIRPASSGQRTPPAKPEVRSVALTGGLLALAWVISFTNPALAGWGYTAATLAGGWPLALRALRGIRAGHPFGIHTLVTAAALGAVLIGEAAEAAVVVLLFGVGELLEGWAAERARSGIRALAALTPKTALLLEEGRPREVPAEHLQRGDRVLILPGGRVPADGLVEEGYSALDESPITGESVPVSKGPGDPVYAGSINTESALTVWVERAGQETTLARVLHLVEEAQARKAPTERLVDRFSRYYTPLVMLGAVLVMLLPPLFGGGWQEWFYKGLALLLIGCPCALVISVPAAVSAGLAAGARRGLLVKGGAILETLGQLRTVAFDKTGTLTEGRPQMTDIIPLALPEDELLGRAAAVESGSNHPLGRAILRRAAEAGVRVPPSSGHKTLPGQGATALVEGEPHTVGSPRYAAELAALPPGLLAEVERLEAQGKTAVVVLREATPIGLLAFRDQPRLEAQEALRRLKALGVKSVMLTGDNPQTARAIAGELGLEARAGLLPQEKLHLITTLRKEGKVAMVGDGINDAPALAQADVGVAMGDGTEAALETADAALLTNRLTGVAELIQLSRATLGAIRANIALALGLKAAFLITTLTGATGLWMAILADTGATVLVTANALRLLGFSGKLE</sequence>
<keyword evidence="8 10" id="KW-1133">Transmembrane helix</keyword>
<evidence type="ECO:0000256" key="7">
    <source>
        <dbReference type="ARBA" id="ARBA00022967"/>
    </source>
</evidence>
<evidence type="ECO:0000256" key="1">
    <source>
        <dbReference type="ARBA" id="ARBA00004141"/>
    </source>
</evidence>
<evidence type="ECO:0000313" key="12">
    <source>
        <dbReference type="EMBL" id="RIH85853.1"/>
    </source>
</evidence>
<dbReference type="OrthoDB" id="23781at2"/>
<keyword evidence="6 10" id="KW-0067">ATP-binding</keyword>
<dbReference type="GO" id="GO:0046872">
    <property type="term" value="F:metal ion binding"/>
    <property type="evidence" value="ECO:0007669"/>
    <property type="project" value="UniProtKB-KW"/>
</dbReference>
<reference evidence="12 13" key="1">
    <citation type="submission" date="2018-08" db="EMBL/GenBank/DDBJ databases">
        <title>Meiothermus luteus KCTC 52599 genome sequencing project.</title>
        <authorList>
            <person name="Da Costa M.S."/>
            <person name="Albuquerque L."/>
            <person name="Raposo P."/>
            <person name="Froufe H.J.C."/>
            <person name="Barroso C.S."/>
            <person name="Egas C."/>
        </authorList>
    </citation>
    <scope>NUCLEOTIDE SEQUENCE [LARGE SCALE GENOMIC DNA]</scope>
    <source>
        <strain evidence="12 13">KCTC 52599</strain>
    </source>
</reference>
<dbReference type="Gene3D" id="2.70.150.10">
    <property type="entry name" value="Calcium-transporting ATPase, cytoplasmic transduction domain A"/>
    <property type="match status" value="1"/>
</dbReference>
<dbReference type="GO" id="GO:0005524">
    <property type="term" value="F:ATP binding"/>
    <property type="evidence" value="ECO:0007669"/>
    <property type="project" value="UniProtKB-UniRule"/>
</dbReference>
<dbReference type="PANTHER" id="PTHR48085:SF5">
    <property type="entry name" value="CADMIUM_ZINC-TRANSPORTING ATPASE HMA4-RELATED"/>
    <property type="match status" value="1"/>
</dbReference>
<keyword evidence="13" id="KW-1185">Reference proteome</keyword>
<comment type="caution">
    <text evidence="10">Lacks conserved residue(s) required for the propagation of feature annotation.</text>
</comment>
<proteinExistence type="inferred from homology"/>
<dbReference type="SFLD" id="SFLDG00002">
    <property type="entry name" value="C1.7:_P-type_atpase_like"/>
    <property type="match status" value="1"/>
</dbReference>
<dbReference type="NCBIfam" id="TIGR01512">
    <property type="entry name" value="ATPase-IB2_Cd"/>
    <property type="match status" value="1"/>
</dbReference>
<comment type="subcellular location">
    <subcellularLocation>
        <location evidence="10">Cell membrane</location>
    </subcellularLocation>
    <subcellularLocation>
        <location evidence="1">Membrane</location>
        <topology evidence="1">Multi-pass membrane protein</topology>
    </subcellularLocation>
</comment>
<dbReference type="InterPro" id="IPR001757">
    <property type="entry name" value="P_typ_ATPase"/>
</dbReference>
<dbReference type="InterPro" id="IPR027256">
    <property type="entry name" value="P-typ_ATPase_IB"/>
</dbReference>
<dbReference type="RefSeq" id="WP_119360092.1">
    <property type="nucleotide sequence ID" value="NZ_QWKZ01000039.1"/>
</dbReference>
<dbReference type="NCBIfam" id="TIGR01511">
    <property type="entry name" value="ATPase-IB1_Cu"/>
    <property type="match status" value="1"/>
</dbReference>
<dbReference type="Pfam" id="PF00702">
    <property type="entry name" value="Hydrolase"/>
    <property type="match status" value="1"/>
</dbReference>
<dbReference type="GO" id="GO:0015086">
    <property type="term" value="F:cadmium ion transmembrane transporter activity"/>
    <property type="evidence" value="ECO:0007669"/>
    <property type="project" value="TreeGrafter"/>
</dbReference>
<dbReference type="SUPFAM" id="SSF55008">
    <property type="entry name" value="HMA, heavy metal-associated domain"/>
    <property type="match status" value="1"/>
</dbReference>
<keyword evidence="5 10" id="KW-0547">Nucleotide-binding</keyword>